<dbReference type="STRING" id="521460.Athe_1887"/>
<dbReference type="KEGG" id="ate:Athe_1887"/>
<organism evidence="1 2">
    <name type="scientific">Caldicellulosiruptor bescii (strain ATCC BAA-1888 / DSM 6725 / KCTC 15123 / Z-1320)</name>
    <name type="common">Anaerocellum thermophilum</name>
    <dbReference type="NCBI Taxonomy" id="521460"/>
    <lineage>
        <taxon>Bacteria</taxon>
        <taxon>Bacillati</taxon>
        <taxon>Bacillota</taxon>
        <taxon>Bacillota incertae sedis</taxon>
        <taxon>Caldicellulosiruptorales</taxon>
        <taxon>Caldicellulosiruptoraceae</taxon>
        <taxon>Caldicellulosiruptor</taxon>
    </lineage>
</organism>
<sequence>MNIISYHEMRKISPEKARELIRKVFENNNKNVSRTAKILGVSRHTVRRAIYGPLEDKSRKPKTCPRKLSTELENLIIEESKRTGFRYRRLSLYLLRKYGIKISENTIKSILKRNAIPKKSRKTKKGERSLYDYEALIPFSEFQLDTKHLLDKDSLPEEVYEHMKKHNLPCYERNMIDIATRVKHLMGLIENLHRADDKYFLMIHAERCKNKMTLFNELKGGRIRGTFLDLIMVKV</sequence>
<evidence type="ECO:0000313" key="1">
    <source>
        <dbReference type="EMBL" id="ACM60975.1"/>
    </source>
</evidence>
<dbReference type="Proteomes" id="UP000007723">
    <property type="component" value="Chromosome"/>
</dbReference>
<dbReference type="EMBL" id="CP001393">
    <property type="protein sequence ID" value="ACM60975.1"/>
    <property type="molecule type" value="Genomic_DNA"/>
</dbReference>
<proteinExistence type="predicted"/>
<dbReference type="InterPro" id="IPR009057">
    <property type="entry name" value="Homeodomain-like_sf"/>
</dbReference>
<dbReference type="AlphaFoldDB" id="B9MKW7"/>
<evidence type="ECO:0000313" key="2">
    <source>
        <dbReference type="Proteomes" id="UP000007723"/>
    </source>
</evidence>
<reference evidence="2" key="1">
    <citation type="submission" date="2009-01" db="EMBL/GenBank/DDBJ databases">
        <title>Complete sequence of chromosome of Anaerocellum thermophilum DSM 6725.</title>
        <authorList>
            <person name="Lucas S."/>
            <person name="Copeland A."/>
            <person name="Lapidus A."/>
            <person name="Glavina del Rio T."/>
            <person name="Tice H."/>
            <person name="Bruce D."/>
            <person name="Goodwin L."/>
            <person name="Pitluck S."/>
            <person name="Sims D."/>
            <person name="Meincke L."/>
            <person name="Brettin T."/>
            <person name="Detter J.C."/>
            <person name="Han C."/>
            <person name="Larimer F."/>
            <person name="Land M."/>
            <person name="Hauser L."/>
            <person name="Kyrpides N."/>
            <person name="Ovchinnikova G."/>
            <person name="Kataeva I."/>
            <person name="Adams M.W.W."/>
        </authorList>
    </citation>
    <scope>NUCLEOTIDE SEQUENCE [LARGE SCALE GENOMIC DNA]</scope>
    <source>
        <strain evidence="2">ATCC BAA-1888 / DSM 6725 / Z-1320</strain>
    </source>
</reference>
<dbReference type="HOGENOM" id="CLU_1178494_0_0_9"/>
<protein>
    <submittedName>
        <fullName evidence="1">Uncharacterized protein</fullName>
    </submittedName>
</protein>
<dbReference type="Gene3D" id="1.10.10.60">
    <property type="entry name" value="Homeodomain-like"/>
    <property type="match status" value="1"/>
</dbReference>
<gene>
    <name evidence="1" type="ordered locus">Athe_1887</name>
</gene>
<accession>B9MKW7</accession>
<dbReference type="SUPFAM" id="SSF46689">
    <property type="entry name" value="Homeodomain-like"/>
    <property type="match status" value="1"/>
</dbReference>
<name>B9MKW7_CALBD</name>
<dbReference type="eggNOG" id="COG2801">
    <property type="taxonomic scope" value="Bacteria"/>
</dbReference>